<keyword evidence="3 10" id="KW-0808">Transferase</keyword>
<dbReference type="InterPro" id="IPR006171">
    <property type="entry name" value="TOPRIM_dom"/>
</dbReference>
<dbReference type="SMR" id="A0A088EAD7"/>
<keyword evidence="2 10" id="KW-0639">Primosome</keyword>
<evidence type="ECO:0000256" key="4">
    <source>
        <dbReference type="ARBA" id="ARBA00022695"/>
    </source>
</evidence>
<evidence type="ECO:0000256" key="3">
    <source>
        <dbReference type="ARBA" id="ARBA00022679"/>
    </source>
</evidence>
<keyword evidence="5 10" id="KW-0235">DNA replication</keyword>
<evidence type="ECO:0000313" key="13">
    <source>
        <dbReference type="Proteomes" id="UP000029084"/>
    </source>
</evidence>
<comment type="subunit">
    <text evidence="10">Forms a ternary complex with MCM helicase and DNA. Component of the archaeal exosome complex.</text>
</comment>
<keyword evidence="4 10" id="KW-0548">Nucleotidyltransferase</keyword>
<dbReference type="GO" id="GO:0005737">
    <property type="term" value="C:cytoplasm"/>
    <property type="evidence" value="ECO:0007669"/>
    <property type="project" value="TreeGrafter"/>
</dbReference>
<dbReference type="InterPro" id="IPR034154">
    <property type="entry name" value="TOPRIM_DnaG/twinkle"/>
</dbReference>
<evidence type="ECO:0000256" key="1">
    <source>
        <dbReference type="ARBA" id="ARBA00022478"/>
    </source>
</evidence>
<dbReference type="PANTHER" id="PTHR30313:SF2">
    <property type="entry name" value="DNA PRIMASE"/>
    <property type="match status" value="1"/>
</dbReference>
<dbReference type="EMBL" id="CP008822">
    <property type="protein sequence ID" value="AIM28275.1"/>
    <property type="molecule type" value="Genomic_DNA"/>
</dbReference>
<dbReference type="Proteomes" id="UP000029084">
    <property type="component" value="Chromosome"/>
</dbReference>
<dbReference type="PROSITE" id="PS50880">
    <property type="entry name" value="TOPRIM"/>
    <property type="match status" value="1"/>
</dbReference>
<dbReference type="Gene3D" id="3.40.1360.10">
    <property type="match status" value="1"/>
</dbReference>
<evidence type="ECO:0000259" key="11">
    <source>
        <dbReference type="PROSITE" id="PS50880"/>
    </source>
</evidence>
<dbReference type="GO" id="GO:0008143">
    <property type="term" value="F:poly(A) binding"/>
    <property type="evidence" value="ECO:0007669"/>
    <property type="project" value="InterPro"/>
</dbReference>
<dbReference type="PANTHER" id="PTHR30313">
    <property type="entry name" value="DNA PRIMASE"/>
    <property type="match status" value="1"/>
</dbReference>
<feature type="domain" description="Toprim" evidence="11">
    <location>
        <begin position="168"/>
        <end position="246"/>
    </location>
</feature>
<dbReference type="HAMAP" id="MF_00007">
    <property type="entry name" value="DNA_primase_DnaG_arc"/>
    <property type="match status" value="1"/>
</dbReference>
<evidence type="ECO:0000256" key="7">
    <source>
        <dbReference type="ARBA" id="ARBA00022835"/>
    </source>
</evidence>
<keyword evidence="9 10" id="KW-0804">Transcription</keyword>
<evidence type="ECO:0000256" key="6">
    <source>
        <dbReference type="ARBA" id="ARBA00022723"/>
    </source>
</evidence>
<protein>
    <recommendedName>
        <fullName evidence="10">DNA primase DnaG</fullName>
        <ecNumber evidence="10">2.7.7.101</ecNumber>
    </recommendedName>
</protein>
<dbReference type="InterPro" id="IPR020607">
    <property type="entry name" value="Primase_DnaG_arc"/>
</dbReference>
<dbReference type="CDD" id="cd01029">
    <property type="entry name" value="TOPRIM_primases"/>
    <property type="match status" value="1"/>
</dbReference>
<evidence type="ECO:0000256" key="2">
    <source>
        <dbReference type="ARBA" id="ARBA00022515"/>
    </source>
</evidence>
<keyword evidence="6" id="KW-0479">Metal-binding</keyword>
<keyword evidence="7 10" id="KW-0271">Exosome</keyword>
<evidence type="ECO:0000256" key="5">
    <source>
        <dbReference type="ARBA" id="ARBA00022705"/>
    </source>
</evidence>
<accession>A0A088EAD7</accession>
<dbReference type="Pfam" id="PF13662">
    <property type="entry name" value="Toprim_4"/>
    <property type="match status" value="1"/>
</dbReference>
<dbReference type="InterPro" id="IPR050219">
    <property type="entry name" value="DnaG_primase"/>
</dbReference>
<dbReference type="GO" id="GO:0006269">
    <property type="term" value="P:DNA replication, synthesis of primer"/>
    <property type="evidence" value="ECO:0007669"/>
    <property type="project" value="UniProtKB-UniRule"/>
</dbReference>
<dbReference type="GO" id="GO:0000178">
    <property type="term" value="C:exosome (RNase complex)"/>
    <property type="evidence" value="ECO:0007669"/>
    <property type="project" value="UniProtKB-KW"/>
</dbReference>
<name>A0A088EAD7_9CREN</name>
<dbReference type="GO" id="GO:1990077">
    <property type="term" value="C:primosome complex"/>
    <property type="evidence" value="ECO:0007669"/>
    <property type="project" value="UniProtKB-KW"/>
</dbReference>
<dbReference type="GO" id="GO:0003899">
    <property type="term" value="F:DNA-directed RNA polymerase activity"/>
    <property type="evidence" value="ECO:0007669"/>
    <property type="project" value="UniProtKB-UniRule"/>
</dbReference>
<proteinExistence type="inferred from homology"/>
<comment type="function">
    <text evidence="10">RNA polymerase that catalyzes the synthesis of short RNA molecules used as primers for DNA polymerase during DNA replication. Also part of the exosome, which is a complex involved in RNA degradation. Acts as a poly(A)-binding protein that enhances the interaction between heteropolymeric, adenine-rich transcripts and the exosome.</text>
</comment>
<dbReference type="OMA" id="DRVGPCE"/>
<evidence type="ECO:0000313" key="12">
    <source>
        <dbReference type="EMBL" id="AIM28275.1"/>
    </source>
</evidence>
<dbReference type="GO" id="GO:0046872">
    <property type="term" value="F:metal ion binding"/>
    <property type="evidence" value="ECO:0007669"/>
    <property type="project" value="UniProtKB-KW"/>
</dbReference>
<dbReference type="AlphaFoldDB" id="A0A088EAD7"/>
<dbReference type="NCBIfam" id="NF003108">
    <property type="entry name" value="PRK04031.1-1"/>
    <property type="match status" value="1"/>
</dbReference>
<keyword evidence="8" id="KW-0460">Magnesium</keyword>
<keyword evidence="1 10" id="KW-0240">DNA-directed RNA polymerase</keyword>
<reference evidence="12 13" key="1">
    <citation type="journal article" date="2014" name="J. Bacteriol.">
        <title>Role of an Archaeal PitA Transporter in the Copper and Arsenic Resistance of Metallosphaera sedula, an Extreme Thermoacidophile.</title>
        <authorList>
            <person name="McCarthy S."/>
            <person name="Ai C."/>
            <person name="Wheaton G."/>
            <person name="Tevatia R."/>
            <person name="Eckrich V."/>
            <person name="Kelly R."/>
            <person name="Blum P."/>
        </authorList>
    </citation>
    <scope>NUCLEOTIDE SEQUENCE [LARGE SCALE GENOMIC DNA]</scope>
    <source>
        <strain evidence="12 13">CuR1</strain>
    </source>
</reference>
<evidence type="ECO:0000256" key="8">
    <source>
        <dbReference type="ARBA" id="ARBA00022842"/>
    </source>
</evidence>
<evidence type="ECO:0000256" key="9">
    <source>
        <dbReference type="ARBA" id="ARBA00023163"/>
    </source>
</evidence>
<comment type="similarity">
    <text evidence="10">Belongs to the archaeal DnaG primase family.</text>
</comment>
<dbReference type="SUPFAM" id="SSF110455">
    <property type="entry name" value="Toprim domain"/>
    <property type="match status" value="1"/>
</dbReference>
<organism evidence="12 13">
    <name type="scientific">Metallosphaera sedula</name>
    <dbReference type="NCBI Taxonomy" id="43687"/>
    <lineage>
        <taxon>Archaea</taxon>
        <taxon>Thermoproteota</taxon>
        <taxon>Thermoprotei</taxon>
        <taxon>Sulfolobales</taxon>
        <taxon>Sulfolobaceae</taxon>
        <taxon>Metallosphaera</taxon>
    </lineage>
</organism>
<sequence length="413" mass="45829">MTSLKYIIKLTFEVDGSVDKPDVIGAIFGQTENLFGQEFDLRELQDKGRLGRIIVEIKNKGGKAEGYIEIPSNLDRVETALIASMVESVEKVGPYNAKFELKEIEDVRAEKLKKIIERAKQILTTWTREKNLDIKEVMNEISGAVKTGELIEYGPERLPAGPDVYTDPNLIIVEGRADIINLLRYGYKNTVAVEGASGKIPQSVVELSKNKKMVIAFLDGDHGGDMILKDLINANVKIDYVARAPVGREVEELTGKEIAKSLSNMIPLSQYLKRQQESIASVSSRIETASARAEVAEQQTVQVVEQPRKEIEIKIPGNVMEEIKKLPGTLEGIIFDENWNLVERVQVRDIITKLENLTNGNASFIIFDGVITQRLLELAASKNVKLIIGVRIGGINKKPENVKILTLADVIGP</sequence>
<dbReference type="EC" id="2.7.7.101" evidence="10"/>
<gene>
    <name evidence="10" type="primary">dnaG</name>
    <name evidence="12" type="ORF">HA72_2153</name>
</gene>
<evidence type="ECO:0000256" key="10">
    <source>
        <dbReference type="HAMAP-Rule" id="MF_00007"/>
    </source>
</evidence>
<dbReference type="GO" id="GO:0000428">
    <property type="term" value="C:DNA-directed RNA polymerase complex"/>
    <property type="evidence" value="ECO:0007669"/>
    <property type="project" value="UniProtKB-KW"/>
</dbReference>
<dbReference type="SMART" id="SM00493">
    <property type="entry name" value="TOPRIM"/>
    <property type="match status" value="1"/>
</dbReference>
<comment type="catalytic activity">
    <reaction evidence="10">
        <text>ssDNA + n NTP = ssDNA/pppN(pN)n-1 hybrid + (n-1) diphosphate.</text>
        <dbReference type="EC" id="2.7.7.101"/>
    </reaction>
</comment>